<dbReference type="AlphaFoldDB" id="A0A5N5CTK9"/>
<evidence type="ECO:0000313" key="5">
    <source>
        <dbReference type="EMBL" id="KAB2568673.1"/>
    </source>
</evidence>
<organism evidence="5 6">
    <name type="scientific">Lasiodiplodia theobromae</name>
    <dbReference type="NCBI Taxonomy" id="45133"/>
    <lineage>
        <taxon>Eukaryota</taxon>
        <taxon>Fungi</taxon>
        <taxon>Dikarya</taxon>
        <taxon>Ascomycota</taxon>
        <taxon>Pezizomycotina</taxon>
        <taxon>Dothideomycetes</taxon>
        <taxon>Dothideomycetes incertae sedis</taxon>
        <taxon>Botryosphaeriales</taxon>
        <taxon>Botryosphaeriaceae</taxon>
        <taxon>Lasiodiplodia</taxon>
    </lineage>
</organism>
<feature type="domain" description="Gylcosyl hydrolase 115 C-terminal" evidence="4">
    <location>
        <begin position="771"/>
        <end position="965"/>
    </location>
</feature>
<dbReference type="PANTHER" id="PTHR37842:SF2">
    <property type="entry name" value="GYLCOSYL HYDROLASE 115 C-TERMINAL DOMAIN-CONTAINING PROTEIN"/>
    <property type="match status" value="1"/>
</dbReference>
<dbReference type="OrthoDB" id="4849794at2759"/>
<gene>
    <name evidence="5" type="ORF">DBV05_g12648</name>
</gene>
<proteinExistence type="predicted"/>
<dbReference type="Pfam" id="PF15979">
    <property type="entry name" value="Glyco_hydro_115"/>
    <property type="match status" value="1"/>
</dbReference>
<dbReference type="Gene3D" id="3.20.20.520">
    <property type="entry name" value="Glycosyl hydrolase family 115"/>
    <property type="match status" value="2"/>
</dbReference>
<evidence type="ECO:0000256" key="3">
    <source>
        <dbReference type="SAM" id="SignalP"/>
    </source>
</evidence>
<dbReference type="Gene3D" id="1.20.58.2150">
    <property type="match status" value="1"/>
</dbReference>
<evidence type="ECO:0000256" key="2">
    <source>
        <dbReference type="SAM" id="MobiDB-lite"/>
    </source>
</evidence>
<dbReference type="InterPro" id="IPR031924">
    <property type="entry name" value="GH115"/>
</dbReference>
<keyword evidence="3" id="KW-0732">Signal</keyword>
<dbReference type="InterPro" id="IPR041437">
    <property type="entry name" value="GH115_C"/>
</dbReference>
<accession>A0A5N5CTK9</accession>
<comment type="caution">
    <text evidence="5">The sequence shown here is derived from an EMBL/GenBank/DDBJ whole genome shotgun (WGS) entry which is preliminary data.</text>
</comment>
<dbReference type="InterPro" id="IPR029018">
    <property type="entry name" value="Hex-like_dom2"/>
</dbReference>
<protein>
    <recommendedName>
        <fullName evidence="4">Gylcosyl hydrolase 115 C-terminal domain-containing protein</fullName>
    </recommendedName>
</protein>
<dbReference type="Pfam" id="PF17829">
    <property type="entry name" value="GH115_C"/>
    <property type="match status" value="1"/>
</dbReference>
<dbReference type="GO" id="GO:0016787">
    <property type="term" value="F:hydrolase activity"/>
    <property type="evidence" value="ECO:0007669"/>
    <property type="project" value="UniProtKB-KW"/>
</dbReference>
<evidence type="ECO:0000256" key="1">
    <source>
        <dbReference type="ARBA" id="ARBA00022801"/>
    </source>
</evidence>
<evidence type="ECO:0000313" key="6">
    <source>
        <dbReference type="Proteomes" id="UP000325902"/>
    </source>
</evidence>
<feature type="region of interest" description="Disordered" evidence="2">
    <location>
        <begin position="786"/>
        <end position="805"/>
    </location>
</feature>
<feature type="compositionally biased region" description="Low complexity" evidence="2">
    <location>
        <begin position="789"/>
        <end position="798"/>
    </location>
</feature>
<feature type="signal peptide" evidence="3">
    <location>
        <begin position="1"/>
        <end position="16"/>
    </location>
</feature>
<reference evidence="5 6" key="1">
    <citation type="journal article" date="2019" name="Sci. Rep.">
        <title>A multi-omics analysis of the grapevine pathogen Lasiodiplodia theobromae reveals that temperature affects the expression of virulence- and pathogenicity-related genes.</title>
        <authorList>
            <person name="Felix C."/>
            <person name="Meneses R."/>
            <person name="Goncalves M.F.M."/>
            <person name="Tilleman L."/>
            <person name="Duarte A.S."/>
            <person name="Jorrin-Novo J.V."/>
            <person name="Van de Peer Y."/>
            <person name="Deforce D."/>
            <person name="Van Nieuwerburgh F."/>
            <person name="Esteves A.C."/>
            <person name="Alves A."/>
        </authorList>
    </citation>
    <scope>NUCLEOTIDE SEQUENCE [LARGE SCALE GENOMIC DNA]</scope>
    <source>
        <strain evidence="5 6">LA-SOL3</strain>
    </source>
</reference>
<dbReference type="SUPFAM" id="SSF55545">
    <property type="entry name" value="beta-N-acetylhexosaminidase-like domain"/>
    <property type="match status" value="1"/>
</dbReference>
<dbReference type="Proteomes" id="UP000325902">
    <property type="component" value="Unassembled WGS sequence"/>
</dbReference>
<keyword evidence="1" id="KW-0378">Hydrolase</keyword>
<evidence type="ECO:0000259" key="4">
    <source>
        <dbReference type="Pfam" id="PF17829"/>
    </source>
</evidence>
<name>A0A5N5CTK9_9PEZI</name>
<sequence length="969" mass="107352">MQGLFALLLLSQVCFGLLEERFVAFEQSDGAIPLHIDTAIVYPTDDPVGIRIAAESLAEDLRQITGSPPTLLRGDAQNLSNITFTSVILVGTLTSDLIKRLQSEKGLDIGEIEGKWESFKTTVIADPLPGVRNGLVIAGSDKRGAMFGVYTLSEQCGQSPFHWWADVPATEHSELYALPKTTVHGEPSVKYRGLFINDEAPALTGWWSRQHNGTAHHPLDAEFYRHVFDLLLRLKANYLWPAMWASFVPRPGNIFFTDDPANQQLADDYGIVVSTSHHEPMQRATNEWNETETGPWDWTVNKENVTRFMEEGVARAGRNESYFTLGMRGPNDGPIEADDPIEVLEDVFETERRLLGKYHGNETERAGGIGIYFHLEYVGTPKSYKWANSNNLAKVYKDLFHSYVRGADRIWVINVADIKPMELPFGFIMDLAWNTSSISFASILAYLAAFSAREFGPDHASEIASILLEHSRLVGRRKLESVIPSTYSVLHYHESSRVLAEWRSLATRTSTIAAALPETLQAPFFHLVRHPVQAGFLHHAIVLGQARNAQHALERRNTANSLASSVLASFDQDYDLQDEYDSLSNGKWAGIMAQPRFDFTPQATWKAPSRDVLANLSFVQLRQDMDYAFGNLGIYAEGSASAGRQGVVCASIDESAPTSEEEKLAPVLPVMDPYGAAVRTVELFHRGDYRKSIAWSVEPEYDWVEVTPRSGVVDGDGPEQRLNVSVDWNAVPEGFDDVVDVRVDFDTSPRMDLIRVPVVNRPALPDDFHGFPETGEGVVAIEAPHFQRSSSSSSSSSSEETSDDDAVVSFRPIPHLGTRTSSGSLALRPYLAARASPAAPQDAWVDYAIYLFNATSNITATLYINAALDTDPDDLPMRYSLTLDDAPANWTRVLEAPATAGDLPPGWAGEVRDGVWKRVVRFAGPVGEGKHWLRWRVNSPEVYLEKVVVETRVGGAKEAYLGVPETGWV</sequence>
<keyword evidence="6" id="KW-1185">Reference proteome</keyword>
<dbReference type="Gene3D" id="2.60.120.1620">
    <property type="match status" value="1"/>
</dbReference>
<feature type="chain" id="PRO_5025067652" description="Gylcosyl hydrolase 115 C-terminal domain-containing protein" evidence="3">
    <location>
        <begin position="17"/>
        <end position="969"/>
    </location>
</feature>
<dbReference type="EMBL" id="VCHE01000302">
    <property type="protein sequence ID" value="KAB2568673.1"/>
    <property type="molecule type" value="Genomic_DNA"/>
</dbReference>
<dbReference type="Gene3D" id="3.30.379.10">
    <property type="entry name" value="Chitobiase/beta-hexosaminidase domain 2-like"/>
    <property type="match status" value="1"/>
</dbReference>
<dbReference type="InterPro" id="IPR042301">
    <property type="entry name" value="GH115_sf"/>
</dbReference>
<dbReference type="PANTHER" id="PTHR37842">
    <property type="match status" value="1"/>
</dbReference>